<feature type="compositionally biased region" description="Basic and acidic residues" evidence="1">
    <location>
        <begin position="48"/>
        <end position="61"/>
    </location>
</feature>
<protein>
    <recommendedName>
        <fullName evidence="2">MIF4G domain-containing protein</fullName>
    </recommendedName>
</protein>
<feature type="compositionally biased region" description="Basic and acidic residues" evidence="1">
    <location>
        <begin position="18"/>
        <end position="31"/>
    </location>
</feature>
<feature type="region of interest" description="Disordered" evidence="1">
    <location>
        <begin position="811"/>
        <end position="862"/>
    </location>
</feature>
<reference evidence="3" key="1">
    <citation type="submission" date="2022-07" db="EMBL/GenBank/DDBJ databases">
        <title>Evaluation of T. orientalis genome assembly methods using nanopore sequencing and analysis of variation between genomes.</title>
        <authorList>
            <person name="Yam J."/>
            <person name="Micallef M.L."/>
            <person name="Liu M."/>
            <person name="Djordjevic S.P."/>
            <person name="Bogema D.R."/>
            <person name="Jenkins C."/>
        </authorList>
    </citation>
    <scope>NUCLEOTIDE SEQUENCE</scope>
    <source>
        <strain evidence="3">Fish Creek</strain>
    </source>
</reference>
<dbReference type="GO" id="GO:0003743">
    <property type="term" value="F:translation initiation factor activity"/>
    <property type="evidence" value="ECO:0007669"/>
    <property type="project" value="UniProtKB-KW"/>
</dbReference>
<evidence type="ECO:0000313" key="4">
    <source>
        <dbReference type="Proteomes" id="UP000244803"/>
    </source>
</evidence>
<evidence type="ECO:0000256" key="1">
    <source>
        <dbReference type="SAM" id="MobiDB-lite"/>
    </source>
</evidence>
<feature type="compositionally biased region" description="Polar residues" evidence="1">
    <location>
        <begin position="1426"/>
        <end position="1441"/>
    </location>
</feature>
<dbReference type="PANTHER" id="PTHR23253">
    <property type="entry name" value="EUKARYOTIC TRANSLATION INITIATION FACTOR 4 GAMMA"/>
    <property type="match status" value="1"/>
</dbReference>
<dbReference type="EMBL" id="CP056065">
    <property type="protein sequence ID" value="UKJ88052.1"/>
    <property type="molecule type" value="Genomic_DNA"/>
</dbReference>
<feature type="region of interest" description="Disordered" evidence="1">
    <location>
        <begin position="17"/>
        <end position="165"/>
    </location>
</feature>
<dbReference type="SMART" id="SM00543">
    <property type="entry name" value="MIF4G"/>
    <property type="match status" value="1"/>
</dbReference>
<feature type="compositionally biased region" description="Basic and acidic residues" evidence="1">
    <location>
        <begin position="621"/>
        <end position="631"/>
    </location>
</feature>
<feature type="domain" description="MIF4G" evidence="2">
    <location>
        <begin position="1277"/>
        <end position="1675"/>
    </location>
</feature>
<feature type="compositionally biased region" description="Polar residues" evidence="1">
    <location>
        <begin position="1595"/>
        <end position="1605"/>
    </location>
</feature>
<dbReference type="GO" id="GO:0016281">
    <property type="term" value="C:eukaryotic translation initiation factor 4F complex"/>
    <property type="evidence" value="ECO:0007669"/>
    <property type="project" value="TreeGrafter"/>
</dbReference>
<feature type="region of interest" description="Disordered" evidence="1">
    <location>
        <begin position="1419"/>
        <end position="1608"/>
    </location>
</feature>
<dbReference type="InterPro" id="IPR003890">
    <property type="entry name" value="MIF4G-like_typ-3"/>
</dbReference>
<dbReference type="Pfam" id="PF02854">
    <property type="entry name" value="MIF4G"/>
    <property type="match status" value="1"/>
</dbReference>
<dbReference type="Gene3D" id="1.25.40.180">
    <property type="match status" value="2"/>
</dbReference>
<feature type="region of interest" description="Disordered" evidence="1">
    <location>
        <begin position="207"/>
        <end position="266"/>
    </location>
</feature>
<gene>
    <name evidence="3" type="ORF">MACJ_000495</name>
</gene>
<dbReference type="OrthoDB" id="514777at2759"/>
<feature type="compositionally biased region" description="Basic and acidic residues" evidence="1">
    <location>
        <begin position="383"/>
        <end position="399"/>
    </location>
</feature>
<feature type="compositionally biased region" description="Polar residues" evidence="1">
    <location>
        <begin position="79"/>
        <end position="129"/>
    </location>
</feature>
<feature type="region of interest" description="Disordered" evidence="1">
    <location>
        <begin position="614"/>
        <end position="646"/>
    </location>
</feature>
<feature type="region of interest" description="Disordered" evidence="1">
    <location>
        <begin position="1220"/>
        <end position="1248"/>
    </location>
</feature>
<organism evidence="3 4">
    <name type="scientific">Theileria orientalis</name>
    <dbReference type="NCBI Taxonomy" id="68886"/>
    <lineage>
        <taxon>Eukaryota</taxon>
        <taxon>Sar</taxon>
        <taxon>Alveolata</taxon>
        <taxon>Apicomplexa</taxon>
        <taxon>Aconoidasida</taxon>
        <taxon>Piroplasmida</taxon>
        <taxon>Theileriidae</taxon>
        <taxon>Theileria</taxon>
    </lineage>
</organism>
<name>A0A976QQI0_THEOR</name>
<feature type="compositionally biased region" description="Basic and acidic residues" evidence="1">
    <location>
        <begin position="233"/>
        <end position="251"/>
    </location>
</feature>
<feature type="compositionally biased region" description="Basic and acidic residues" evidence="1">
    <location>
        <begin position="358"/>
        <end position="370"/>
    </location>
</feature>
<feature type="region of interest" description="Disordered" evidence="1">
    <location>
        <begin position="299"/>
        <end position="403"/>
    </location>
</feature>
<dbReference type="SUPFAM" id="SSF48371">
    <property type="entry name" value="ARM repeat"/>
    <property type="match status" value="1"/>
</dbReference>
<accession>A0A976QQI0</accession>
<dbReference type="GO" id="GO:0003729">
    <property type="term" value="F:mRNA binding"/>
    <property type="evidence" value="ECO:0007669"/>
    <property type="project" value="TreeGrafter"/>
</dbReference>
<evidence type="ECO:0000259" key="2">
    <source>
        <dbReference type="SMART" id="SM00543"/>
    </source>
</evidence>
<evidence type="ECO:0000313" key="3">
    <source>
        <dbReference type="EMBL" id="UKJ88052.1"/>
    </source>
</evidence>
<feature type="compositionally biased region" description="Low complexity" evidence="1">
    <location>
        <begin position="634"/>
        <end position="646"/>
    </location>
</feature>
<feature type="compositionally biased region" description="Polar residues" evidence="1">
    <location>
        <begin position="1451"/>
        <end position="1468"/>
    </location>
</feature>
<proteinExistence type="predicted"/>
<feature type="compositionally biased region" description="Low complexity" evidence="1">
    <location>
        <begin position="252"/>
        <end position="266"/>
    </location>
</feature>
<dbReference type="Proteomes" id="UP000244803">
    <property type="component" value="Chromosome 1"/>
</dbReference>
<dbReference type="InterPro" id="IPR016024">
    <property type="entry name" value="ARM-type_fold"/>
</dbReference>
<feature type="region of interest" description="Disordered" evidence="1">
    <location>
        <begin position="738"/>
        <end position="758"/>
    </location>
</feature>
<sequence>MMRLFRRASKITNIPAYDKLEPSKDQNDKLTSDGSDAMIMAQVSKGGDQNKNKEVHEKTEIKNSTYAKVMLDQREGPPETNQSSSMEASPNSPKEASPNEASNQNSRSTMIENTRYTKNSPANNMSDNTHQPDYRLGDPLDRNSKENRQEESRFASGISSHTAAAASIQDHAGVSGGHWERNLIPVSTSDKTMVPIRLPDHALSAEIRGQVRVPRDHRISPTQGEKPQNVHINADRRRYTRKSDASSDSHSRSSSSSYNSHGSYSRTARTRIINHPLPGSANMVIDSVNTATVPSGAADGAVNSHFRGDDTTPKQSPGYTNGKHYPGYVNQMVGPVTSKYASGDSSSSSSNSRQSNHSRVDQSGHGRYDHNANAGRYDGSGLRSEDRSGEVHLGPRADRPGMPVDEMNFVEMEGHPVNRYGKYDQRTARSYVEGYEHKMGDPKMNYANYKQERGKVSPQRKKLKNEYSHNMYQYGMNQQQPYMNQYMNYPNMGYQNYVNVNHYSQKHGEYQPHNTERHQMQGAHANQYQYKQAMRGGNGDHSKYYRDQYYTSPSNRNVDQYVGYPAYPNVHYPNMVDPGPYKNYKVPMQKVNMYTQLPKQIKPRQSSALQILNPDTGEVVNSKKTDTKGESSKVAPAGATAVGGSATADGIDSVAPDAAAIVDSLTDSAAPGESATDVAGHVGQATATSVSQSSASISSEFAPSDGMFDVPSSSATDVDTTCAVERTTDITAHVFSSTSVDRERGEHGTATGYLVPDHCPEEVDGKELDSCPMERTAFYMHTAPEVIADSSVDLIDHTTSTLRFNSTSALRDDDTFTKNPGALNDVEPAGEDHDEYQQENEHTPSEDNTQKEEESQKEADTQEYKKMEEVLSPFNVLKYAQTNQSQLSVNNMSQLPSMHISKTRLRVANKPINPLEKLYTLTELHPYNDAVVPKERSKSQQRKIRNRPLNETGFNEEINGVDGARLMGSNMDPNIIDAKKEPPATVDMGTSTELSDLILENSDSGSDSNKSRSLEQTDYECNRKAVMDSGVMVTQYKAVDSKAERGHVPVDKESGMLPQGPTYLFDTSVAVKTASGTVGATLASTIGGFTSGAGVKSLYGSAAASAVASVAASTAGSATTGTTSADASTVTGAATHGLTSTVTATTIGTAAVETGLGRTRIVPTAEDDPADPLRFSTLKMIYMGQELRRIGLEKDRSMGTFKLVPLNYSVGSSITSHASQGSFQSHSSFSEGYTTGANTRRKAKKDSRWRSELSIEKEELAANKPRKPALSKKEQFKRSVRTLLNKLTVENFLVVSEKIATLYKEAEDHESVRVVVDLLHEKATHELEYSDMYADLAFLLKYSFNDTLDVGSKTTCFHKTLLNKCQDSFEEISTNHGLDKTYILGNIRFMGELFLRKILSITILKRISCTLMTSKCPEEGSCAADTASSQRGSATRTTNVANEVVGAPTSAGATDSSNVSTSIASANTPAEAPGASGSDGSIVGDTQVVGGSDSGGPEAARAPDDARTGCSSVGDADTSVASADVTGAPSSHIVTGTLTSGTTAADAAPDLPPAKSGTACENADRTGAENVRATEIAARTAVDAADSDRGAPGSAGSTGRSSNASDDMEFRPPANLIECFSELLTTIGYTVDQIPGGSDMLDEYLAILISLKKSGIYPTRINFKIQDLIDLRKRNWRKKLFKEKATSVSQIHRLAEQEQLRGGPQEGRFVTAGLQTNRHYTPYLLKNRQQVVDSLVNGVYTQESAQKLRESGASEGRRDESFHPQVLKLFTSAVGRDAFQNEWRSYRPTDESVTHAFDQMLKATMSAKSLDLCLAHADILSLTLARLVDSEALRAKLLNMLCEHYVVNLQEEVIDNPWAMDIVSKTLTMLFNDFTGESRNLLEKIPIPKHFPTTKQLVVNIVNGTRELGGDLGFTRRVIRRHLYSTFHNENLLFLDEI</sequence>
<feature type="compositionally biased region" description="Low complexity" evidence="1">
    <location>
        <begin position="1220"/>
        <end position="1230"/>
    </location>
</feature>
<feature type="compositionally biased region" description="Basic and acidic residues" evidence="1">
    <location>
        <begin position="835"/>
        <end position="862"/>
    </location>
</feature>
<feature type="compositionally biased region" description="Low complexity" evidence="1">
    <location>
        <begin position="338"/>
        <end position="357"/>
    </location>
</feature>
<feature type="compositionally biased region" description="Polar residues" evidence="1">
    <location>
        <begin position="1528"/>
        <end position="1543"/>
    </location>
</feature>
<feature type="compositionally biased region" description="Basic and acidic residues" evidence="1">
    <location>
        <begin position="130"/>
        <end position="153"/>
    </location>
</feature>